<sequence length="90" mass="10288">MEFCFGLKTRTYIRVFPGPAQNAEVVYQKVYKENDLHTPYWFIRKSGTFRERVLISAAPCTNLLSPGNEAAYRTEEIGGLFLVRAECIPP</sequence>
<dbReference type="EMBL" id="JANEYG010000016">
    <property type="protein sequence ID" value="KAJ8919673.1"/>
    <property type="molecule type" value="Genomic_DNA"/>
</dbReference>
<name>A0AAV8VZE4_9CUCU</name>
<protein>
    <submittedName>
        <fullName evidence="1">Uncharacterized protein</fullName>
    </submittedName>
</protein>
<evidence type="ECO:0000313" key="2">
    <source>
        <dbReference type="Proteomes" id="UP001159042"/>
    </source>
</evidence>
<organism evidence="1 2">
    <name type="scientific">Exocentrus adspersus</name>
    <dbReference type="NCBI Taxonomy" id="1586481"/>
    <lineage>
        <taxon>Eukaryota</taxon>
        <taxon>Metazoa</taxon>
        <taxon>Ecdysozoa</taxon>
        <taxon>Arthropoda</taxon>
        <taxon>Hexapoda</taxon>
        <taxon>Insecta</taxon>
        <taxon>Pterygota</taxon>
        <taxon>Neoptera</taxon>
        <taxon>Endopterygota</taxon>
        <taxon>Coleoptera</taxon>
        <taxon>Polyphaga</taxon>
        <taxon>Cucujiformia</taxon>
        <taxon>Chrysomeloidea</taxon>
        <taxon>Cerambycidae</taxon>
        <taxon>Lamiinae</taxon>
        <taxon>Acanthocinini</taxon>
        <taxon>Exocentrus</taxon>
    </lineage>
</organism>
<dbReference type="AlphaFoldDB" id="A0AAV8VZE4"/>
<proteinExistence type="predicted"/>
<evidence type="ECO:0000313" key="1">
    <source>
        <dbReference type="EMBL" id="KAJ8919673.1"/>
    </source>
</evidence>
<dbReference type="Proteomes" id="UP001159042">
    <property type="component" value="Unassembled WGS sequence"/>
</dbReference>
<reference evidence="1 2" key="1">
    <citation type="journal article" date="2023" name="Insect Mol. Biol.">
        <title>Genome sequencing provides insights into the evolution of gene families encoding plant cell wall-degrading enzymes in longhorned beetles.</title>
        <authorList>
            <person name="Shin N.R."/>
            <person name="Okamura Y."/>
            <person name="Kirsch R."/>
            <person name="Pauchet Y."/>
        </authorList>
    </citation>
    <scope>NUCLEOTIDE SEQUENCE [LARGE SCALE GENOMIC DNA]</scope>
    <source>
        <strain evidence="1">EAD_L_NR</strain>
    </source>
</reference>
<comment type="caution">
    <text evidence="1">The sequence shown here is derived from an EMBL/GenBank/DDBJ whole genome shotgun (WGS) entry which is preliminary data.</text>
</comment>
<accession>A0AAV8VZE4</accession>
<gene>
    <name evidence="1" type="ORF">NQ315_006201</name>
</gene>
<keyword evidence="2" id="KW-1185">Reference proteome</keyword>